<evidence type="ECO:0000313" key="1">
    <source>
        <dbReference type="EMBL" id="KAH0555158.1"/>
    </source>
</evidence>
<keyword evidence="2" id="KW-1185">Reference proteome</keyword>
<reference evidence="1 2" key="1">
    <citation type="journal article" date="2021" name="J. Hered.">
        <title>A chromosome-level genome assembly of the parasitoid wasp, Cotesia glomerata (Hymenoptera: Braconidae).</title>
        <authorList>
            <person name="Pinto B.J."/>
            <person name="Weis J.J."/>
            <person name="Gamble T."/>
            <person name="Ode P.J."/>
            <person name="Paul R."/>
            <person name="Zaspel J.M."/>
        </authorList>
    </citation>
    <scope>NUCLEOTIDE SEQUENCE [LARGE SCALE GENOMIC DNA]</scope>
    <source>
        <strain evidence="1">CgM1</strain>
    </source>
</reference>
<name>A0AAV7ING1_COTGL</name>
<comment type="caution">
    <text evidence="1">The sequence shown here is derived from an EMBL/GenBank/DDBJ whole genome shotgun (WGS) entry which is preliminary data.</text>
</comment>
<gene>
    <name evidence="1" type="ORF">KQX54_015630</name>
</gene>
<dbReference type="Proteomes" id="UP000826195">
    <property type="component" value="Unassembled WGS sequence"/>
</dbReference>
<sequence>MASTCREIYSIDIRIKFPSGFPGLLNLVNESLQTSDQISARNNFNLQVKSRAIFNCIFLERPMDCSNFSSAAVPSFLFFFGSKNRVLDPRPLPGEKIAVWGRMQTTMGEFENFFSDNNSNNNL</sequence>
<protein>
    <submittedName>
        <fullName evidence="1">Uncharacterized protein</fullName>
    </submittedName>
</protein>
<organism evidence="1 2">
    <name type="scientific">Cotesia glomerata</name>
    <name type="common">Lepidopteran parasitic wasp</name>
    <name type="synonym">Apanteles glomeratus</name>
    <dbReference type="NCBI Taxonomy" id="32391"/>
    <lineage>
        <taxon>Eukaryota</taxon>
        <taxon>Metazoa</taxon>
        <taxon>Ecdysozoa</taxon>
        <taxon>Arthropoda</taxon>
        <taxon>Hexapoda</taxon>
        <taxon>Insecta</taxon>
        <taxon>Pterygota</taxon>
        <taxon>Neoptera</taxon>
        <taxon>Endopterygota</taxon>
        <taxon>Hymenoptera</taxon>
        <taxon>Apocrita</taxon>
        <taxon>Ichneumonoidea</taxon>
        <taxon>Braconidae</taxon>
        <taxon>Microgastrinae</taxon>
        <taxon>Cotesia</taxon>
    </lineage>
</organism>
<dbReference type="EMBL" id="JAHXZJ010001119">
    <property type="protein sequence ID" value="KAH0555158.1"/>
    <property type="molecule type" value="Genomic_DNA"/>
</dbReference>
<proteinExistence type="predicted"/>
<dbReference type="AlphaFoldDB" id="A0AAV7ING1"/>
<evidence type="ECO:0000313" key="2">
    <source>
        <dbReference type="Proteomes" id="UP000826195"/>
    </source>
</evidence>
<accession>A0AAV7ING1</accession>